<evidence type="ECO:0000259" key="1">
    <source>
        <dbReference type="Pfam" id="PF19834"/>
    </source>
</evidence>
<feature type="domain" description="DUF6314" evidence="1">
    <location>
        <begin position="11"/>
        <end position="134"/>
    </location>
</feature>
<dbReference type="Proteomes" id="UP000315400">
    <property type="component" value="Unassembled WGS sequence"/>
</dbReference>
<evidence type="ECO:0000313" key="3">
    <source>
        <dbReference type="Proteomes" id="UP000315400"/>
    </source>
</evidence>
<dbReference type="EMBL" id="VIFK01000018">
    <property type="protein sequence ID" value="TQF00268.1"/>
    <property type="molecule type" value="Genomic_DNA"/>
</dbReference>
<dbReference type="AlphaFoldDB" id="A0A540VU27"/>
<dbReference type="InterPro" id="IPR045632">
    <property type="entry name" value="DUF6314"/>
</dbReference>
<comment type="caution">
    <text evidence="2">The sequence shown here is derived from an EMBL/GenBank/DDBJ whole genome shotgun (WGS) entry which is preliminary data.</text>
</comment>
<sequence length="137" mass="15862">MPAEPRKLSDFEGRWQLTRTIRPAEGPGGRFDGVALWWPVMGGLAYEERGVLRLEGQSEMQAERRYFWDAGLDVYFDDGRFFHSVPAVGGAAHHWCAPDQYDVTYDFSGWPEFEAVWRVRGPRKDYELISHYTRSDA</sequence>
<proteinExistence type="predicted"/>
<evidence type="ECO:0000313" key="2">
    <source>
        <dbReference type="EMBL" id="TQF00268.1"/>
    </source>
</evidence>
<organism evidence="2 3">
    <name type="scientific">Spiribacter salinus</name>
    <dbReference type="NCBI Taxonomy" id="1335746"/>
    <lineage>
        <taxon>Bacteria</taxon>
        <taxon>Pseudomonadati</taxon>
        <taxon>Pseudomonadota</taxon>
        <taxon>Gammaproteobacteria</taxon>
        <taxon>Chromatiales</taxon>
        <taxon>Ectothiorhodospiraceae</taxon>
        <taxon>Spiribacter</taxon>
    </lineage>
</organism>
<protein>
    <submittedName>
        <fullName evidence="2">Trigger factor</fullName>
    </submittedName>
</protein>
<reference evidence="2 3" key="1">
    <citation type="submission" date="2019-06" db="EMBL/GenBank/DDBJ databases">
        <title>Metagenome assembled Genome of Spiribacter salinus SL48-SHIP from the microbial mat of Salt Lake 48 (Novosibirsk region, Russia).</title>
        <authorList>
            <person name="Shipova A."/>
            <person name="Rozanov A.S."/>
            <person name="Bryanskaya A.V."/>
            <person name="Peltek S.E."/>
        </authorList>
    </citation>
    <scope>NUCLEOTIDE SEQUENCE [LARGE SCALE GENOMIC DNA]</scope>
    <source>
        <strain evidence="2">SL48-SHIP-2</strain>
    </source>
</reference>
<accession>A0A540VU27</accession>
<dbReference type="Pfam" id="PF19834">
    <property type="entry name" value="DUF6314"/>
    <property type="match status" value="1"/>
</dbReference>
<gene>
    <name evidence="2" type="ORF">FKY71_04405</name>
</gene>
<name>A0A540VU27_9GAMM</name>